<proteinExistence type="predicted"/>
<dbReference type="AlphaFoldDB" id="A0A4U5UZW3"/>
<dbReference type="Proteomes" id="UP000298787">
    <property type="component" value="Chromosome 12"/>
</dbReference>
<evidence type="ECO:0000313" key="2">
    <source>
        <dbReference type="EMBL" id="TKS80361.1"/>
    </source>
</evidence>
<dbReference type="EMBL" id="CM014089">
    <property type="protein sequence ID" value="TKS80361.1"/>
    <property type="molecule type" value="Genomic_DNA"/>
</dbReference>
<keyword evidence="3" id="KW-1185">Reference proteome</keyword>
<feature type="region of interest" description="Disordered" evidence="1">
    <location>
        <begin position="1"/>
        <end position="26"/>
    </location>
</feature>
<protein>
    <submittedName>
        <fullName evidence="2">Uncharacterized protein</fullName>
    </submittedName>
</protein>
<reference evidence="2 3" key="1">
    <citation type="submission" date="2019-01" db="EMBL/GenBank/DDBJ databases">
        <title>Genome Assembly of Collichthys lucidus.</title>
        <authorList>
            <person name="Cai M."/>
            <person name="Xiao S."/>
        </authorList>
    </citation>
    <scope>NUCLEOTIDE SEQUENCE [LARGE SCALE GENOMIC DNA]</scope>
    <source>
        <strain evidence="2">JT15FE1705JMU</strain>
        <tissue evidence="2">Muscle</tissue>
    </source>
</reference>
<accession>A0A4U5UZW3</accession>
<evidence type="ECO:0000256" key="1">
    <source>
        <dbReference type="SAM" id="MobiDB-lite"/>
    </source>
</evidence>
<sequence>MHERCLMLRPRTQTSSPLAGRDAGTPCTTSCRVPPTPRDVNCPSPCPCPSCTSTQEGEMETTLRTARAPLPLRPTGMLSRGTANLPHAPASGHRVAKCIPVATGIKTFVQSGLVAGG</sequence>
<feature type="region of interest" description="Disordered" evidence="1">
    <location>
        <begin position="67"/>
        <end position="90"/>
    </location>
</feature>
<organism evidence="2 3">
    <name type="scientific">Collichthys lucidus</name>
    <name type="common">Big head croaker</name>
    <name type="synonym">Sciaena lucida</name>
    <dbReference type="NCBI Taxonomy" id="240159"/>
    <lineage>
        <taxon>Eukaryota</taxon>
        <taxon>Metazoa</taxon>
        <taxon>Chordata</taxon>
        <taxon>Craniata</taxon>
        <taxon>Vertebrata</taxon>
        <taxon>Euteleostomi</taxon>
        <taxon>Actinopterygii</taxon>
        <taxon>Neopterygii</taxon>
        <taxon>Teleostei</taxon>
        <taxon>Neoteleostei</taxon>
        <taxon>Acanthomorphata</taxon>
        <taxon>Eupercaria</taxon>
        <taxon>Sciaenidae</taxon>
        <taxon>Collichthys</taxon>
    </lineage>
</organism>
<evidence type="ECO:0000313" key="3">
    <source>
        <dbReference type="Proteomes" id="UP000298787"/>
    </source>
</evidence>
<gene>
    <name evidence="2" type="ORF">D9C73_013406</name>
</gene>
<name>A0A4U5UZW3_COLLU</name>